<protein>
    <submittedName>
        <fullName evidence="1">Uncharacterized protein</fullName>
    </submittedName>
</protein>
<reference evidence="2" key="1">
    <citation type="journal article" date="2019" name="Int. J. Syst. Evol. Microbiol.">
        <title>The Global Catalogue of Microorganisms (GCM) 10K type strain sequencing project: providing services to taxonomists for standard genome sequencing and annotation.</title>
        <authorList>
            <consortium name="The Broad Institute Genomics Platform"/>
            <consortium name="The Broad Institute Genome Sequencing Center for Infectious Disease"/>
            <person name="Wu L."/>
            <person name="Ma J."/>
        </authorList>
    </citation>
    <scope>NUCLEOTIDE SEQUENCE [LARGE SCALE GENOMIC DNA]</scope>
    <source>
        <strain evidence="2">CECT 8289</strain>
    </source>
</reference>
<keyword evidence="2" id="KW-1185">Reference proteome</keyword>
<dbReference type="Proteomes" id="UP001595907">
    <property type="component" value="Unassembled WGS sequence"/>
</dbReference>
<proteinExistence type="predicted"/>
<sequence length="86" mass="9798">MQKSKVGDIVIKQYGDKTVISKYPDMSNVVPSDSQLGKRSRFAEAVAYAKTINSNPILRLDYVKRYGDSKSVYQAALKEYLNREVY</sequence>
<gene>
    <name evidence="1" type="ORF">ACFOWM_09215</name>
</gene>
<accession>A0ABV8QS80</accession>
<dbReference type="RefSeq" id="WP_379709123.1">
    <property type="nucleotide sequence ID" value="NZ_JBHSCZ010000002.1"/>
</dbReference>
<evidence type="ECO:0000313" key="1">
    <source>
        <dbReference type="EMBL" id="MFC4263056.1"/>
    </source>
</evidence>
<evidence type="ECO:0000313" key="2">
    <source>
        <dbReference type="Proteomes" id="UP001595907"/>
    </source>
</evidence>
<name>A0ABV8QS80_9BACT</name>
<dbReference type="EMBL" id="JBHSCZ010000002">
    <property type="protein sequence ID" value="MFC4263056.1"/>
    <property type="molecule type" value="Genomic_DNA"/>
</dbReference>
<organism evidence="1 2">
    <name type="scientific">Ferruginibacter yonginensis</name>
    <dbReference type="NCBI Taxonomy" id="1310416"/>
    <lineage>
        <taxon>Bacteria</taxon>
        <taxon>Pseudomonadati</taxon>
        <taxon>Bacteroidota</taxon>
        <taxon>Chitinophagia</taxon>
        <taxon>Chitinophagales</taxon>
        <taxon>Chitinophagaceae</taxon>
        <taxon>Ferruginibacter</taxon>
    </lineage>
</organism>
<comment type="caution">
    <text evidence="1">The sequence shown here is derived from an EMBL/GenBank/DDBJ whole genome shotgun (WGS) entry which is preliminary data.</text>
</comment>